<evidence type="ECO:0000313" key="1">
    <source>
        <dbReference type="EMBL" id="PKG29612.1"/>
    </source>
</evidence>
<dbReference type="Pfam" id="PF11553">
    <property type="entry name" value="DUF3231"/>
    <property type="match status" value="1"/>
</dbReference>
<protein>
    <submittedName>
        <fullName evidence="1">DUF3231 domain-containing protein</fullName>
    </submittedName>
</protein>
<comment type="caution">
    <text evidence="1">The sequence shown here is derived from an EMBL/GenBank/DDBJ whole genome shotgun (WGS) entry which is preliminary data.</text>
</comment>
<gene>
    <name evidence="1" type="ORF">CWS20_07005</name>
</gene>
<name>A0A2N0ZJC1_9BACI</name>
<sequence>MAIIFINRTDVKEFYRYCIDANLDLIEQVKEVLMNNGHIIKAPYIPIPENV</sequence>
<evidence type="ECO:0000313" key="2">
    <source>
        <dbReference type="Proteomes" id="UP000233343"/>
    </source>
</evidence>
<dbReference type="InterPro" id="IPR021617">
    <property type="entry name" value="DUF3231"/>
</dbReference>
<dbReference type="AlphaFoldDB" id="A0A2N0ZJC1"/>
<keyword evidence="2" id="KW-1185">Reference proteome</keyword>
<dbReference type="RefSeq" id="WP_083957226.1">
    <property type="nucleotide sequence ID" value="NZ_JARMMB010000020.1"/>
</dbReference>
<organism evidence="1 2">
    <name type="scientific">Cytobacillus horneckiae</name>
    <dbReference type="NCBI Taxonomy" id="549687"/>
    <lineage>
        <taxon>Bacteria</taxon>
        <taxon>Bacillati</taxon>
        <taxon>Bacillota</taxon>
        <taxon>Bacilli</taxon>
        <taxon>Bacillales</taxon>
        <taxon>Bacillaceae</taxon>
        <taxon>Cytobacillus</taxon>
    </lineage>
</organism>
<proteinExistence type="predicted"/>
<accession>A0A2N0ZJC1</accession>
<dbReference type="Proteomes" id="UP000233343">
    <property type="component" value="Unassembled WGS sequence"/>
</dbReference>
<reference evidence="1 2" key="1">
    <citation type="journal article" date="2010" name="Int. J. Syst. Evol. Microbiol.">
        <title>Bacillus horneckiae sp. nov., isolated from a spacecraft-assembly clean room.</title>
        <authorList>
            <person name="Vaishampayan P."/>
            <person name="Probst A."/>
            <person name="Krishnamurthi S."/>
            <person name="Ghosh S."/>
            <person name="Osman S."/>
            <person name="McDowall A."/>
            <person name="Ruckmani A."/>
            <person name="Mayilraj S."/>
            <person name="Venkateswaran K."/>
        </authorList>
    </citation>
    <scope>NUCLEOTIDE SEQUENCE [LARGE SCALE GENOMIC DNA]</scope>
    <source>
        <strain evidence="2">1PO1SC</strain>
    </source>
</reference>
<dbReference type="EMBL" id="PISD01000013">
    <property type="protein sequence ID" value="PKG29612.1"/>
    <property type="molecule type" value="Genomic_DNA"/>
</dbReference>